<dbReference type="OrthoDB" id="9803322at2"/>
<feature type="domain" description="Alpha-D-phosphohexomutase alpha/beta/alpha" evidence="8">
    <location>
        <begin position="14"/>
        <end position="133"/>
    </location>
</feature>
<dbReference type="eggNOG" id="COG1109">
    <property type="taxonomic scope" value="Bacteria"/>
</dbReference>
<dbReference type="PANTHER" id="PTHR43771:SF1">
    <property type="entry name" value="PHOSPHOMANNOMUTASE"/>
    <property type="match status" value="1"/>
</dbReference>
<dbReference type="HOGENOM" id="CLU_016950_9_2_11"/>
<protein>
    <submittedName>
        <fullName evidence="11">Phosphoglucomutase/phosphomannomutase alpha/beta/alpha domain II</fullName>
    </submittedName>
</protein>
<dbReference type="Gene3D" id="3.30.310.50">
    <property type="entry name" value="Alpha-D-phosphohexomutase, C-terminal domain"/>
    <property type="match status" value="1"/>
</dbReference>
<dbReference type="GO" id="GO:0005975">
    <property type="term" value="P:carbohydrate metabolic process"/>
    <property type="evidence" value="ECO:0007669"/>
    <property type="project" value="InterPro"/>
</dbReference>
<evidence type="ECO:0000256" key="2">
    <source>
        <dbReference type="ARBA" id="ARBA00010231"/>
    </source>
</evidence>
<dbReference type="InterPro" id="IPR005846">
    <property type="entry name" value="A-D-PHexomutase_a/b/a-III"/>
</dbReference>
<dbReference type="InterPro" id="IPR005841">
    <property type="entry name" value="Alpha-D-phosphohexomutase_SF"/>
</dbReference>
<dbReference type="InterPro" id="IPR005843">
    <property type="entry name" value="A-D-PHexomutase_C"/>
</dbReference>
<dbReference type="GO" id="GO:0016868">
    <property type="term" value="F:intramolecular phosphotransferase activity"/>
    <property type="evidence" value="ECO:0007669"/>
    <property type="project" value="InterPro"/>
</dbReference>
<evidence type="ECO:0000259" key="9">
    <source>
        <dbReference type="Pfam" id="PF02879"/>
    </source>
</evidence>
<evidence type="ECO:0000313" key="12">
    <source>
        <dbReference type="Proteomes" id="UP000000485"/>
    </source>
</evidence>
<dbReference type="STRING" id="593907.Celgi_1121"/>
<keyword evidence="3" id="KW-0597">Phosphoprotein</keyword>
<reference evidence="12" key="1">
    <citation type="submission" date="2011-04" db="EMBL/GenBank/DDBJ databases">
        <title>Complete sequence of Cellvibrio gilvus ATCC 13127.</title>
        <authorList>
            <person name="Lucas S."/>
            <person name="Han J."/>
            <person name="Lapidus A."/>
            <person name="Cheng J.-F."/>
            <person name="Goodwin L."/>
            <person name="Pitluck S."/>
            <person name="Peters L."/>
            <person name="Munk A."/>
            <person name="Detter J.C."/>
            <person name="Han C."/>
            <person name="Tapia R."/>
            <person name="Land M."/>
            <person name="Hauser L."/>
            <person name="Kyrpides N."/>
            <person name="Ivanova N."/>
            <person name="Ovchinnikova G."/>
            <person name="Pagani I."/>
            <person name="Mead D."/>
            <person name="Brumm P."/>
            <person name="Woyke T."/>
        </authorList>
    </citation>
    <scope>NUCLEOTIDE SEQUENCE [LARGE SCALE GENOMIC DNA]</scope>
    <source>
        <strain evidence="12">ATCC 13127 / NRRL B-14078</strain>
    </source>
</reference>
<dbReference type="InterPro" id="IPR005845">
    <property type="entry name" value="A-D-PHexomutase_a/b/a-II"/>
</dbReference>
<dbReference type="PRINTS" id="PR00509">
    <property type="entry name" value="PGMPMM"/>
</dbReference>
<dbReference type="Pfam" id="PF02878">
    <property type="entry name" value="PGM_PMM_I"/>
    <property type="match status" value="1"/>
</dbReference>
<dbReference type="Proteomes" id="UP000000485">
    <property type="component" value="Chromosome"/>
</dbReference>
<dbReference type="PANTHER" id="PTHR43771">
    <property type="entry name" value="PHOSPHOMANNOMUTASE"/>
    <property type="match status" value="1"/>
</dbReference>
<dbReference type="InterPro" id="IPR005844">
    <property type="entry name" value="A-D-PHexomutase_a/b/a-I"/>
</dbReference>
<dbReference type="SUPFAM" id="SSF53738">
    <property type="entry name" value="Phosphoglucomutase, first 3 domains"/>
    <property type="match status" value="3"/>
</dbReference>
<organism evidence="11 12">
    <name type="scientific">Cellulomonas gilvus (strain ATCC 13127 / NRRL B-14078)</name>
    <name type="common">Cellvibrio gilvus</name>
    <dbReference type="NCBI Taxonomy" id="593907"/>
    <lineage>
        <taxon>Bacteria</taxon>
        <taxon>Bacillati</taxon>
        <taxon>Actinomycetota</taxon>
        <taxon>Actinomycetes</taxon>
        <taxon>Micrococcales</taxon>
        <taxon>Cellulomonadaceae</taxon>
        <taxon>Cellulomonas</taxon>
    </lineage>
</organism>
<dbReference type="InterPro" id="IPR016055">
    <property type="entry name" value="A-D-PHexomutase_a/b/a-I/II/III"/>
</dbReference>
<proteinExistence type="inferred from homology"/>
<evidence type="ECO:0000256" key="4">
    <source>
        <dbReference type="ARBA" id="ARBA00022723"/>
    </source>
</evidence>
<evidence type="ECO:0000256" key="5">
    <source>
        <dbReference type="ARBA" id="ARBA00022842"/>
    </source>
</evidence>
<feature type="domain" description="Alpha-D-phosphohexomutase alpha/beta/alpha" evidence="10">
    <location>
        <begin position="285"/>
        <end position="393"/>
    </location>
</feature>
<evidence type="ECO:0000259" key="10">
    <source>
        <dbReference type="Pfam" id="PF02880"/>
    </source>
</evidence>
<evidence type="ECO:0000313" key="11">
    <source>
        <dbReference type="EMBL" id="AEI11640.1"/>
    </source>
</evidence>
<feature type="domain" description="Alpha-D-phosphohexomutase alpha/beta/alpha" evidence="9">
    <location>
        <begin position="170"/>
        <end position="275"/>
    </location>
</feature>
<name>F8A193_CELGA</name>
<dbReference type="GO" id="GO:0046872">
    <property type="term" value="F:metal ion binding"/>
    <property type="evidence" value="ECO:0007669"/>
    <property type="project" value="UniProtKB-KW"/>
</dbReference>
<feature type="domain" description="Alpha-D-phosphohexomutase C-terminal" evidence="7">
    <location>
        <begin position="398"/>
        <end position="479"/>
    </location>
</feature>
<keyword evidence="6" id="KW-0413">Isomerase</keyword>
<comment type="similarity">
    <text evidence="2">Belongs to the phosphohexose mutase family.</text>
</comment>
<evidence type="ECO:0000259" key="8">
    <source>
        <dbReference type="Pfam" id="PF02878"/>
    </source>
</evidence>
<dbReference type="InterPro" id="IPR036900">
    <property type="entry name" value="A-D-PHexomutase_C_sf"/>
</dbReference>
<accession>F8A193</accession>
<dbReference type="EMBL" id="CP002665">
    <property type="protein sequence ID" value="AEI11640.1"/>
    <property type="molecule type" value="Genomic_DNA"/>
</dbReference>
<sequence length="487" mass="51581">MSPSERVDLSAFIKAYDVRGLVPSELSPEVTRAIGAAFADVVVVPEAAAGSRPVVVVGNDMRPSGPELVDGFAQGLTARGVDVVRIGLASTDGLYFASGSLGVPGAMFTASHNPAQYNGIKLCRAGARPVGQDSGLAAVRDLAGDYLASGVPQVDDAARGTVSDREMLAEYAAFLRSLVDLADIRPLKVVVDAGNGMGGYTAPAVLGTHAGLPALPLEVVPLYFELDGTFPNHEANPLEPENLRDLQRAVVEHGADLGLAFDGDADRCFVVDENGDPVSPSAVTALVGLREVEREKAAGRTPTVIHNLITSRVVPDLLTAAGARTVRTRVGHSFIKAQMAEHDAVFGGEHSAHYYFRDFFFADTGMLAALHVLAALGGQPHPLSALADQYQPYVASGEINSRVASVADARARVVDAYVTRQGAGPVQVDELDGLTVSHWDAHPQWWFNLRASNTEPLLRLNVEAADEDIMEKVRDDVLALVRQEADA</sequence>
<dbReference type="CDD" id="cd03089">
    <property type="entry name" value="PMM_PGM"/>
    <property type="match status" value="1"/>
</dbReference>
<keyword evidence="12" id="KW-1185">Reference proteome</keyword>
<evidence type="ECO:0000256" key="6">
    <source>
        <dbReference type="ARBA" id="ARBA00023235"/>
    </source>
</evidence>
<keyword evidence="4" id="KW-0479">Metal-binding</keyword>
<evidence type="ECO:0000256" key="1">
    <source>
        <dbReference type="ARBA" id="ARBA00001946"/>
    </source>
</evidence>
<gene>
    <name evidence="11" type="ordered locus">Celgi_1121</name>
</gene>
<dbReference type="RefSeq" id="WP_013883159.1">
    <property type="nucleotide sequence ID" value="NC_015671.1"/>
</dbReference>
<dbReference type="SUPFAM" id="SSF55957">
    <property type="entry name" value="Phosphoglucomutase, C-terminal domain"/>
    <property type="match status" value="1"/>
</dbReference>
<dbReference type="Gene3D" id="3.40.120.10">
    <property type="entry name" value="Alpha-D-Glucose-1,6-Bisphosphate, subunit A, domain 3"/>
    <property type="match status" value="3"/>
</dbReference>
<evidence type="ECO:0000259" key="7">
    <source>
        <dbReference type="Pfam" id="PF00408"/>
    </source>
</evidence>
<dbReference type="Pfam" id="PF00408">
    <property type="entry name" value="PGM_PMM_IV"/>
    <property type="match status" value="1"/>
</dbReference>
<dbReference type="NCBIfam" id="NF007088">
    <property type="entry name" value="PRK09542.1"/>
    <property type="match status" value="1"/>
</dbReference>
<keyword evidence="5" id="KW-0460">Magnesium</keyword>
<dbReference type="AlphaFoldDB" id="F8A193"/>
<evidence type="ECO:0000256" key="3">
    <source>
        <dbReference type="ARBA" id="ARBA00022553"/>
    </source>
</evidence>
<dbReference type="KEGG" id="cga:Celgi_1121"/>
<comment type="cofactor">
    <cofactor evidence="1">
        <name>Mg(2+)</name>
        <dbReference type="ChEBI" id="CHEBI:18420"/>
    </cofactor>
</comment>
<dbReference type="Pfam" id="PF02879">
    <property type="entry name" value="PGM_PMM_II"/>
    <property type="match status" value="1"/>
</dbReference>
<dbReference type="Pfam" id="PF02880">
    <property type="entry name" value="PGM_PMM_III"/>
    <property type="match status" value="1"/>
</dbReference>